<proteinExistence type="predicted"/>
<comment type="caution">
    <text evidence="1">The sequence shown here is derived from an EMBL/GenBank/DDBJ whole genome shotgun (WGS) entry which is preliminary data.</text>
</comment>
<name>A0A2A8CUG2_9BACT</name>
<dbReference type="AlphaFoldDB" id="A0A2A8CUG2"/>
<protein>
    <submittedName>
        <fullName evidence="1">Uncharacterized protein</fullName>
    </submittedName>
</protein>
<keyword evidence="2" id="KW-1185">Reference proteome</keyword>
<organism evidence="1 2">
    <name type="scientific">Longibacter salinarum</name>
    <dbReference type="NCBI Taxonomy" id="1850348"/>
    <lineage>
        <taxon>Bacteria</taxon>
        <taxon>Pseudomonadati</taxon>
        <taxon>Rhodothermota</taxon>
        <taxon>Rhodothermia</taxon>
        <taxon>Rhodothermales</taxon>
        <taxon>Salisaetaceae</taxon>
        <taxon>Longibacter</taxon>
    </lineage>
</organism>
<gene>
    <name evidence="1" type="ORF">CRI94_15235</name>
</gene>
<reference evidence="1 2" key="1">
    <citation type="submission" date="2017-10" db="EMBL/GenBank/DDBJ databases">
        <title>Draft genome of Longibacter Salinarum.</title>
        <authorList>
            <person name="Goh K.M."/>
            <person name="Shamsir M.S."/>
            <person name="Lim S.W."/>
        </authorList>
    </citation>
    <scope>NUCLEOTIDE SEQUENCE [LARGE SCALE GENOMIC DNA]</scope>
    <source>
        <strain evidence="1 2">KCTC 52045</strain>
    </source>
</reference>
<dbReference type="RefSeq" id="WP_098077809.1">
    <property type="nucleotide sequence ID" value="NZ_PDEQ01000009.1"/>
</dbReference>
<evidence type="ECO:0000313" key="2">
    <source>
        <dbReference type="Proteomes" id="UP000220102"/>
    </source>
</evidence>
<accession>A0A2A8CUG2</accession>
<sequence>MAKRTSDPFSLSDEELLDEITSLHEQGHDAEEITRALEEQYGTSRVDRYDLVSVILHLVNR</sequence>
<dbReference type="Proteomes" id="UP000220102">
    <property type="component" value="Unassembled WGS sequence"/>
</dbReference>
<evidence type="ECO:0000313" key="1">
    <source>
        <dbReference type="EMBL" id="PEN11390.1"/>
    </source>
</evidence>
<dbReference type="EMBL" id="PDEQ01000009">
    <property type="protein sequence ID" value="PEN11390.1"/>
    <property type="molecule type" value="Genomic_DNA"/>
</dbReference>